<dbReference type="GO" id="GO:0042834">
    <property type="term" value="F:peptidoglycan binding"/>
    <property type="evidence" value="ECO:0007669"/>
    <property type="project" value="InterPro"/>
</dbReference>
<sequence length="195" mass="22658">MFCSNKMVIEVIMKKFYSMFYLLTLITLIILLTYCSAKPTVRYDEKNTSKVEEKEVLKDKNEIKFEENFDISPFRTEIKLPEKKVDLNKSSNEIWYQYDVKENSSTKTKKIIGTTNGFRVQVVATDDLDEANRIQEELKSIKGANEIYSVFEPPFYKVLIGDFKSSDEANSLKFKLSQLGYSDSKVIKSTINLFE</sequence>
<dbReference type="PROSITE" id="PS51724">
    <property type="entry name" value="SPOR"/>
    <property type="match status" value="1"/>
</dbReference>
<evidence type="ECO:0000313" key="2">
    <source>
        <dbReference type="EMBL" id="HGT46815.1"/>
    </source>
</evidence>
<comment type="caution">
    <text evidence="2">The sequence shown here is derived from an EMBL/GenBank/DDBJ whole genome shotgun (WGS) entry which is preliminary data.</text>
</comment>
<dbReference type="Pfam" id="PF05036">
    <property type="entry name" value="SPOR"/>
    <property type="match status" value="1"/>
</dbReference>
<dbReference type="EMBL" id="DSVI01000004">
    <property type="protein sequence ID" value="HGT46815.1"/>
    <property type="molecule type" value="Genomic_DNA"/>
</dbReference>
<dbReference type="Gene3D" id="3.30.70.1070">
    <property type="entry name" value="Sporulation related repeat"/>
    <property type="match status" value="1"/>
</dbReference>
<organism evidence="2">
    <name type="scientific">Ignavibacterium album</name>
    <dbReference type="NCBI Taxonomy" id="591197"/>
    <lineage>
        <taxon>Bacteria</taxon>
        <taxon>Pseudomonadati</taxon>
        <taxon>Ignavibacteriota</taxon>
        <taxon>Ignavibacteria</taxon>
        <taxon>Ignavibacteriales</taxon>
        <taxon>Ignavibacteriaceae</taxon>
        <taxon>Ignavibacterium</taxon>
    </lineage>
</organism>
<protein>
    <submittedName>
        <fullName evidence="2">SPOR domain-containing protein</fullName>
    </submittedName>
</protein>
<reference evidence="2" key="1">
    <citation type="journal article" date="2020" name="mSystems">
        <title>Genome- and Community-Level Interaction Insights into Carbon Utilization and Element Cycling Functions of Hydrothermarchaeota in Hydrothermal Sediment.</title>
        <authorList>
            <person name="Zhou Z."/>
            <person name="Liu Y."/>
            <person name="Xu W."/>
            <person name="Pan J."/>
            <person name="Luo Z.H."/>
            <person name="Li M."/>
        </authorList>
    </citation>
    <scope>NUCLEOTIDE SEQUENCE [LARGE SCALE GENOMIC DNA]</scope>
    <source>
        <strain evidence="2">SpSt-500</strain>
    </source>
</reference>
<dbReference type="InterPro" id="IPR007730">
    <property type="entry name" value="SPOR-like_dom"/>
</dbReference>
<dbReference type="AlphaFoldDB" id="A0A832DF24"/>
<dbReference type="InterPro" id="IPR036680">
    <property type="entry name" value="SPOR-like_sf"/>
</dbReference>
<accession>A0A832DF24</accession>
<name>A0A832DF24_9BACT</name>
<dbReference type="SUPFAM" id="SSF110997">
    <property type="entry name" value="Sporulation related repeat"/>
    <property type="match status" value="1"/>
</dbReference>
<proteinExistence type="predicted"/>
<feature type="domain" description="SPOR" evidence="1">
    <location>
        <begin position="112"/>
        <end position="189"/>
    </location>
</feature>
<gene>
    <name evidence="2" type="ORF">ENS56_02140</name>
</gene>
<evidence type="ECO:0000259" key="1">
    <source>
        <dbReference type="PROSITE" id="PS51724"/>
    </source>
</evidence>